<evidence type="ECO:0000256" key="1">
    <source>
        <dbReference type="SAM" id="MobiDB-lite"/>
    </source>
</evidence>
<evidence type="ECO:0000313" key="2">
    <source>
        <dbReference type="EMBL" id="WBO83320.1"/>
    </source>
</evidence>
<keyword evidence="3" id="KW-1185">Reference proteome</keyword>
<dbReference type="EMBL" id="CP115396">
    <property type="protein sequence ID" value="WBO83320.1"/>
    <property type="molecule type" value="Genomic_DNA"/>
</dbReference>
<dbReference type="RefSeq" id="WP_270125699.1">
    <property type="nucleotide sequence ID" value="NZ_CP115396.1"/>
</dbReference>
<evidence type="ECO:0008006" key="4">
    <source>
        <dbReference type="Google" id="ProtNLM"/>
    </source>
</evidence>
<name>A0ABY7PLB9_9BACT</name>
<accession>A0ABY7PLB9</accession>
<gene>
    <name evidence="2" type="ORF">O9Z63_13120</name>
</gene>
<dbReference type="Proteomes" id="UP001211872">
    <property type="component" value="Chromosome"/>
</dbReference>
<organism evidence="2 3">
    <name type="scientific">Hymenobacter yonginensis</name>
    <dbReference type="NCBI Taxonomy" id="748197"/>
    <lineage>
        <taxon>Bacteria</taxon>
        <taxon>Pseudomonadati</taxon>
        <taxon>Bacteroidota</taxon>
        <taxon>Cytophagia</taxon>
        <taxon>Cytophagales</taxon>
        <taxon>Hymenobacteraceae</taxon>
        <taxon>Hymenobacter</taxon>
    </lineage>
</organism>
<evidence type="ECO:0000313" key="3">
    <source>
        <dbReference type="Proteomes" id="UP001211872"/>
    </source>
</evidence>
<feature type="region of interest" description="Disordered" evidence="1">
    <location>
        <begin position="262"/>
        <end position="288"/>
    </location>
</feature>
<reference evidence="2 3" key="1">
    <citation type="journal article" date="2011" name="Int. J. Syst. Evol. Microbiol.">
        <title>Hymenobacter yonginensis sp. nov., isolated from a mesotrophic artificial lake.</title>
        <authorList>
            <person name="Joung Y."/>
            <person name="Cho S.H."/>
            <person name="Kim H."/>
            <person name="Kim S.B."/>
            <person name="Joh K."/>
        </authorList>
    </citation>
    <scope>NUCLEOTIDE SEQUENCE [LARGE SCALE GENOMIC DNA]</scope>
    <source>
        <strain evidence="2 3">KCTC 22745</strain>
    </source>
</reference>
<feature type="compositionally biased region" description="Acidic residues" evidence="1">
    <location>
        <begin position="275"/>
        <end position="288"/>
    </location>
</feature>
<protein>
    <recommendedName>
        <fullName evidence="4">Transporter</fullName>
    </recommendedName>
</protein>
<sequence>MATTTFTHDILYRGLMGCGFLLLGSSGHALAQRETELNISTGTTLAQLATKKQDLTRQFRAVAGFNTGAALRLVVPLSSRLGVGFEQRVTGLNQSVRYGTRDNGLSTGIGDNTVHQSGLSVRLYDLWRPGPRWGLDVAITGSYAWPYYWHNGSYEGPLWFGSAAQLPRPGIPLVLVRETERRGTAMAGVEALLHYELGLRHMLLLTATYQRGLRPITEITSTRLEYIDDNGAVQQGSLTVVSRGSYATVQLGYGLRLGQLAGATRRNPTPRYSLDPDDTDPDTTPETE</sequence>
<proteinExistence type="predicted"/>